<dbReference type="Pfam" id="PF19060">
    <property type="entry name" value="DVNP"/>
    <property type="match status" value="1"/>
</dbReference>
<dbReference type="GO" id="GO:0003677">
    <property type="term" value="F:DNA binding"/>
    <property type="evidence" value="ECO:0007669"/>
    <property type="project" value="InterPro"/>
</dbReference>
<accession>A0A6C0CHM0</accession>
<protein>
    <submittedName>
        <fullName evidence="2">Uncharacterized protein</fullName>
    </submittedName>
</protein>
<name>A0A6C0CHM0_9ZZZZ</name>
<dbReference type="AlphaFoldDB" id="A0A6C0CHM0"/>
<evidence type="ECO:0000256" key="1">
    <source>
        <dbReference type="SAM" id="MobiDB-lite"/>
    </source>
</evidence>
<feature type="compositionally biased region" description="Basic residues" evidence="1">
    <location>
        <begin position="79"/>
        <end position="91"/>
    </location>
</feature>
<feature type="region of interest" description="Disordered" evidence="1">
    <location>
        <begin position="79"/>
        <end position="101"/>
    </location>
</feature>
<reference evidence="2" key="1">
    <citation type="journal article" date="2020" name="Nature">
        <title>Giant virus diversity and host interactions through global metagenomics.</title>
        <authorList>
            <person name="Schulz F."/>
            <person name="Roux S."/>
            <person name="Paez-Espino D."/>
            <person name="Jungbluth S."/>
            <person name="Walsh D.A."/>
            <person name="Denef V.J."/>
            <person name="McMahon K.D."/>
            <person name="Konstantinidis K.T."/>
            <person name="Eloe-Fadrosh E.A."/>
            <person name="Kyrpides N.C."/>
            <person name="Woyke T."/>
        </authorList>
    </citation>
    <scope>NUCLEOTIDE SEQUENCE</scope>
    <source>
        <strain evidence="2">GVMAG-M-3300021137-6</strain>
    </source>
</reference>
<evidence type="ECO:0000313" key="2">
    <source>
        <dbReference type="EMBL" id="QHT03951.1"/>
    </source>
</evidence>
<organism evidence="2">
    <name type="scientific">viral metagenome</name>
    <dbReference type="NCBI Taxonomy" id="1070528"/>
    <lineage>
        <taxon>unclassified sequences</taxon>
        <taxon>metagenomes</taxon>
        <taxon>organismal metagenomes</taxon>
    </lineage>
</organism>
<proteinExistence type="predicted"/>
<dbReference type="InterPro" id="IPR043928">
    <property type="entry name" value="DNVP"/>
</dbReference>
<sequence length="101" mass="10698">MDATDGLTLGGSAHRAVGSRAQVMHGTAHHTKGGLTKKGLKYNKYGKIVSTRKSASAKSKGTLKKWEKKTGHRWTIKHGKPVKVAHGKAKKGGADEAEVVA</sequence>
<dbReference type="GO" id="GO:0051276">
    <property type="term" value="P:chromosome organization"/>
    <property type="evidence" value="ECO:0007669"/>
    <property type="project" value="InterPro"/>
</dbReference>
<dbReference type="EMBL" id="MN739420">
    <property type="protein sequence ID" value="QHT03951.1"/>
    <property type="molecule type" value="Genomic_DNA"/>
</dbReference>